<dbReference type="EMBL" id="JACHHQ010000002">
    <property type="protein sequence ID" value="MBB5199404.1"/>
    <property type="molecule type" value="Genomic_DNA"/>
</dbReference>
<accession>A0A840RRR7</accession>
<evidence type="ECO:0000313" key="1">
    <source>
        <dbReference type="EMBL" id="MBB5199404.1"/>
    </source>
</evidence>
<dbReference type="AlphaFoldDB" id="A0A840RRR7"/>
<protein>
    <submittedName>
        <fullName evidence="1">Uncharacterized protein</fullName>
    </submittedName>
</protein>
<dbReference type="RefSeq" id="WP_168055012.1">
    <property type="nucleotide sequence ID" value="NZ_JAAOZT010000006.1"/>
</dbReference>
<reference evidence="1 2" key="1">
    <citation type="submission" date="2020-08" db="EMBL/GenBank/DDBJ databases">
        <title>Genomic Encyclopedia of Type Strains, Phase IV (KMG-IV): sequencing the most valuable type-strain genomes for metagenomic binning, comparative biology and taxonomic classification.</title>
        <authorList>
            <person name="Goeker M."/>
        </authorList>
    </citation>
    <scope>NUCLEOTIDE SEQUENCE [LARGE SCALE GENOMIC DNA]</scope>
    <source>
        <strain evidence="1 2">DSM 23240</strain>
    </source>
</reference>
<keyword evidence="2" id="KW-1185">Reference proteome</keyword>
<comment type="caution">
    <text evidence="1">The sequence shown here is derived from an EMBL/GenBank/DDBJ whole genome shotgun (WGS) entry which is preliminary data.</text>
</comment>
<proteinExistence type="predicted"/>
<gene>
    <name evidence="1" type="ORF">HNR39_001231</name>
</gene>
<organism evidence="1 2">
    <name type="scientific">Glaciimonas immobilis</name>
    <dbReference type="NCBI Taxonomy" id="728004"/>
    <lineage>
        <taxon>Bacteria</taxon>
        <taxon>Pseudomonadati</taxon>
        <taxon>Pseudomonadota</taxon>
        <taxon>Betaproteobacteria</taxon>
        <taxon>Burkholderiales</taxon>
        <taxon>Oxalobacteraceae</taxon>
        <taxon>Glaciimonas</taxon>
    </lineage>
</organism>
<dbReference type="Proteomes" id="UP000571084">
    <property type="component" value="Unassembled WGS sequence"/>
</dbReference>
<sequence>MAELPQDITENFLIYFLKSKTQRIEPEFVKTLLTFKLPNGRLVVATGIVPTDMKIVINRMHFYRSSRVCQRRNM</sequence>
<name>A0A840RRR7_9BURK</name>
<evidence type="ECO:0000313" key="2">
    <source>
        <dbReference type="Proteomes" id="UP000571084"/>
    </source>
</evidence>